<evidence type="ECO:0000313" key="17">
    <source>
        <dbReference type="EMBL" id="MBC5663638.1"/>
    </source>
</evidence>
<evidence type="ECO:0000256" key="14">
    <source>
        <dbReference type="PROSITE-ProRule" id="PRU00560"/>
    </source>
</evidence>
<evidence type="ECO:0000256" key="9">
    <source>
        <dbReference type="ARBA" id="ARBA00023204"/>
    </source>
</evidence>
<dbReference type="InterPro" id="IPR027417">
    <property type="entry name" value="P-loop_NTPase"/>
</dbReference>
<comment type="catalytic activity">
    <reaction evidence="11">
        <text>Couples ATP hydrolysis with the unwinding of duplex DNA by translocating in the 3'-5' direction.</text>
        <dbReference type="EC" id="5.6.2.4"/>
    </reaction>
</comment>
<keyword evidence="18" id="KW-1185">Reference proteome</keyword>
<dbReference type="Gene3D" id="1.10.486.10">
    <property type="entry name" value="PCRA, domain 4"/>
    <property type="match status" value="1"/>
</dbReference>
<dbReference type="AlphaFoldDB" id="A0A8I0DT11"/>
<evidence type="ECO:0000256" key="11">
    <source>
        <dbReference type="ARBA" id="ARBA00034617"/>
    </source>
</evidence>
<keyword evidence="4 14" id="KW-0378">Hydrolase</keyword>
<feature type="domain" description="UvrD-like helicase ATP-binding" evidence="15">
    <location>
        <begin position="3"/>
        <end position="476"/>
    </location>
</feature>
<evidence type="ECO:0000256" key="12">
    <source>
        <dbReference type="ARBA" id="ARBA00034808"/>
    </source>
</evidence>
<dbReference type="Pfam" id="PF00580">
    <property type="entry name" value="UvrD-helicase"/>
    <property type="match status" value="1"/>
</dbReference>
<evidence type="ECO:0000256" key="7">
    <source>
        <dbReference type="ARBA" id="ARBA00022840"/>
    </source>
</evidence>
<evidence type="ECO:0000256" key="5">
    <source>
        <dbReference type="ARBA" id="ARBA00022806"/>
    </source>
</evidence>
<evidence type="ECO:0000313" key="18">
    <source>
        <dbReference type="Proteomes" id="UP000615234"/>
    </source>
</evidence>
<dbReference type="GO" id="GO:0003677">
    <property type="term" value="F:DNA binding"/>
    <property type="evidence" value="ECO:0007669"/>
    <property type="project" value="UniProtKB-KW"/>
</dbReference>
<dbReference type="SUPFAM" id="SSF52980">
    <property type="entry name" value="Restriction endonuclease-like"/>
    <property type="match status" value="1"/>
</dbReference>
<dbReference type="EC" id="5.6.2.4" evidence="12"/>
<dbReference type="PROSITE" id="PS51217">
    <property type="entry name" value="UVRD_HELICASE_CTER"/>
    <property type="match status" value="1"/>
</dbReference>
<dbReference type="GO" id="GO:0004527">
    <property type="term" value="F:exonuclease activity"/>
    <property type="evidence" value="ECO:0007669"/>
    <property type="project" value="UniProtKB-KW"/>
</dbReference>
<gene>
    <name evidence="17" type="primary">addA</name>
    <name evidence="17" type="ORF">H8S09_12280</name>
</gene>
<evidence type="ECO:0000259" key="15">
    <source>
        <dbReference type="PROSITE" id="PS51198"/>
    </source>
</evidence>
<dbReference type="GO" id="GO:0043138">
    <property type="term" value="F:3'-5' DNA helicase activity"/>
    <property type="evidence" value="ECO:0007669"/>
    <property type="project" value="UniProtKB-EC"/>
</dbReference>
<keyword evidence="3" id="KW-0227">DNA damage</keyword>
<dbReference type="Gene3D" id="3.40.50.300">
    <property type="entry name" value="P-loop containing nucleotide triphosphate hydrolases"/>
    <property type="match status" value="4"/>
</dbReference>
<evidence type="ECO:0000256" key="6">
    <source>
        <dbReference type="ARBA" id="ARBA00022839"/>
    </source>
</evidence>
<dbReference type="GO" id="GO:0006302">
    <property type="term" value="P:double-strand break repair"/>
    <property type="evidence" value="ECO:0007669"/>
    <property type="project" value="InterPro"/>
</dbReference>
<dbReference type="Pfam" id="PF12705">
    <property type="entry name" value="PDDEXK_1"/>
    <property type="match status" value="1"/>
</dbReference>
<evidence type="ECO:0000256" key="10">
    <source>
        <dbReference type="ARBA" id="ARBA00023235"/>
    </source>
</evidence>
<evidence type="ECO:0000259" key="16">
    <source>
        <dbReference type="PROSITE" id="PS51217"/>
    </source>
</evidence>
<organism evidence="17 18">
    <name type="scientific">Coprococcus hominis</name>
    <name type="common">ex Liu et al. 2022</name>
    <dbReference type="NCBI Taxonomy" id="2763039"/>
    <lineage>
        <taxon>Bacteria</taxon>
        <taxon>Bacillati</taxon>
        <taxon>Bacillota</taxon>
        <taxon>Clostridia</taxon>
        <taxon>Lachnospirales</taxon>
        <taxon>Lachnospiraceae</taxon>
        <taxon>Coprococcus</taxon>
    </lineage>
</organism>
<dbReference type="GO" id="GO:0033202">
    <property type="term" value="C:DNA helicase complex"/>
    <property type="evidence" value="ECO:0007669"/>
    <property type="project" value="TreeGrafter"/>
</dbReference>
<protein>
    <recommendedName>
        <fullName evidence="12">DNA 3'-5' helicase</fullName>
        <ecNumber evidence="12">5.6.2.4</ecNumber>
    </recommendedName>
</protein>
<sequence>MGISWTDEQKSVINSRHGNLLVSAAAGSGKTAVLVERILEMVMGVDADGNKAEEKIDIDEVLVVTFTRAAAAQMKEKIADKLEQAAEDHPEDEHIVKQLSLLPRADIMTIDSFCLGIVKDYFQMIGIDSSFDIADNAEMDLIKNDILDEVLEQKYQEASDEFIGLVDSFARKESDEKIRELVYQIYRVASGYPKPERWINEAEAALEVSTKEELYTLKWYRDYMQIVADTLDSAIGQAEQCLEIADEADGPAGYDPIIRSDLELLRNLRQAEDMDEAYKRVSKFSNLKRIAACDPEKQQYVKTTMQTYRGSVKDMMALFRPTDVILAECAMMKGPLSALLSLTRSYMDRLKEEKLDRNLYEFRDISEFAYDILCAGTDENGCVIPSEAGKTVARRYREILIDEYQDSNFLQEDILNCVTGHGEDRKNMFMVGDIKQSIYRFRMARPDLFLNKYNTYSDREDAEDQKILLSNNFRSAGKVIDTINQIFEPLMSENLGGIDYDESAKLHIGRQDKNNMGYGSEILIVRNDCADPEKSQPEEIRSLTNVDIEARMIADEIYELVKGDKPLYIPDGDNGETRRVSYRDIAVLMRSVKKNAKAFEEAFAERGIPLFVESESGYFDAIEISTLLDMLAVIDNSHQDYALAAVLRSPLAGVKEQELAEIVGIYDRDFKDHEKNLVRTASFYQKVCYYAEKPDSEASEELRQFLRMLDSWKADKNYMSISELLHSILEQTGYYWFVGAMQSGKRRQANIDMLIQKADTYEDSSFRGLFNFLRYMDRLKTNDLDFAEASVLGDDDDSVVMMTMHKSKGLEFPVVFVSGLANRFSNLDALSPVTVNADSYLAGYAIDRKNRAKKKTFARAAMLSVMNAEKLAEEIRILYVALSRAKEKLYMTAAVKGPGAEKAVFDYPLQTDFLIEASGQMRMELPYITRMEAGCFMDWILSALSMHIVSEDIVCRKDTYATWVLAKTGYQNQIPAGTNIDMSEKKAVQTEDELQLYEKYKELLDYTYPYKTEQAVKNKMSVTEIKRLAHRGEENPGSDLYQPPVTEAELTIPVLHSRMKEEPVKGNEMGTVIHKIMELIDFTRNSMDEIREQIRSFFDHGYLEERYREHVRADKIYNMVNSPLGIRMAEAQKNHTLYREQQFYIGMKPEDISPEYKGSKDMVVVQGVIDAYFLEGDQVVLMDYKTDRVDQISDLVSRYHVQLDMYAKTIHQLTGRMVTEKIIYAFHFDDSINL</sequence>
<dbReference type="InterPro" id="IPR011335">
    <property type="entry name" value="Restrct_endonuc-II-like"/>
</dbReference>
<evidence type="ECO:0000256" key="4">
    <source>
        <dbReference type="ARBA" id="ARBA00022801"/>
    </source>
</evidence>
<dbReference type="GO" id="GO:0005524">
    <property type="term" value="F:ATP binding"/>
    <property type="evidence" value="ECO:0007669"/>
    <property type="project" value="UniProtKB-UniRule"/>
</dbReference>
<evidence type="ECO:0000256" key="8">
    <source>
        <dbReference type="ARBA" id="ARBA00023125"/>
    </source>
</evidence>
<evidence type="ECO:0000256" key="1">
    <source>
        <dbReference type="ARBA" id="ARBA00022722"/>
    </source>
</evidence>
<dbReference type="Pfam" id="PF13361">
    <property type="entry name" value="UvrD_C"/>
    <property type="match status" value="1"/>
</dbReference>
<dbReference type="PANTHER" id="PTHR11070:SF48">
    <property type="entry name" value="ATP-DEPENDENT HELICASE_NUCLEASE SUBUNIT A"/>
    <property type="match status" value="1"/>
</dbReference>
<dbReference type="PANTHER" id="PTHR11070">
    <property type="entry name" value="UVRD / RECB / PCRA DNA HELICASE FAMILY MEMBER"/>
    <property type="match status" value="1"/>
</dbReference>
<dbReference type="Proteomes" id="UP000615234">
    <property type="component" value="Unassembled WGS sequence"/>
</dbReference>
<dbReference type="GO" id="GO:0000725">
    <property type="term" value="P:recombinational repair"/>
    <property type="evidence" value="ECO:0007669"/>
    <property type="project" value="TreeGrafter"/>
</dbReference>
<evidence type="ECO:0000256" key="13">
    <source>
        <dbReference type="ARBA" id="ARBA00048988"/>
    </source>
</evidence>
<keyword evidence="10" id="KW-0413">Isomerase</keyword>
<dbReference type="NCBIfam" id="TIGR02785">
    <property type="entry name" value="addA_Gpos"/>
    <property type="match status" value="1"/>
</dbReference>
<dbReference type="InterPro" id="IPR011604">
    <property type="entry name" value="PDDEXK-like_dom_sf"/>
</dbReference>
<dbReference type="PROSITE" id="PS51198">
    <property type="entry name" value="UVRD_HELICASE_ATP_BIND"/>
    <property type="match status" value="1"/>
</dbReference>
<keyword evidence="2 14" id="KW-0547">Nucleotide-binding</keyword>
<dbReference type="InterPro" id="IPR014016">
    <property type="entry name" value="UvrD-like_ATP-bd"/>
</dbReference>
<keyword evidence="8" id="KW-0238">DNA-binding</keyword>
<accession>A0A8I0DT11</accession>
<dbReference type="Gene3D" id="3.90.320.10">
    <property type="match status" value="1"/>
</dbReference>
<proteinExistence type="predicted"/>
<feature type="binding site" evidence="14">
    <location>
        <begin position="24"/>
        <end position="31"/>
    </location>
    <ligand>
        <name>ATP</name>
        <dbReference type="ChEBI" id="CHEBI:30616"/>
    </ligand>
</feature>
<dbReference type="RefSeq" id="WP_118635905.1">
    <property type="nucleotide sequence ID" value="NZ_JACOOX010000006.1"/>
</dbReference>
<dbReference type="GO" id="GO:0005829">
    <property type="term" value="C:cytosol"/>
    <property type="evidence" value="ECO:0007669"/>
    <property type="project" value="TreeGrafter"/>
</dbReference>
<dbReference type="SUPFAM" id="SSF52540">
    <property type="entry name" value="P-loop containing nucleoside triphosphate hydrolases"/>
    <property type="match status" value="1"/>
</dbReference>
<keyword evidence="7 14" id="KW-0067">ATP-binding</keyword>
<name>A0A8I0DT11_9FIRM</name>
<dbReference type="InterPro" id="IPR000212">
    <property type="entry name" value="DNA_helicase_UvrD/REP"/>
</dbReference>
<dbReference type="EMBL" id="JACOOX010000006">
    <property type="protein sequence ID" value="MBC5663638.1"/>
    <property type="molecule type" value="Genomic_DNA"/>
</dbReference>
<keyword evidence="5 14" id="KW-0347">Helicase</keyword>
<comment type="catalytic activity">
    <reaction evidence="13">
        <text>ATP + H2O = ADP + phosphate + H(+)</text>
        <dbReference type="Rhea" id="RHEA:13065"/>
        <dbReference type="ChEBI" id="CHEBI:15377"/>
        <dbReference type="ChEBI" id="CHEBI:15378"/>
        <dbReference type="ChEBI" id="CHEBI:30616"/>
        <dbReference type="ChEBI" id="CHEBI:43474"/>
        <dbReference type="ChEBI" id="CHEBI:456216"/>
        <dbReference type="EC" id="5.6.2.4"/>
    </reaction>
</comment>
<evidence type="ECO:0000256" key="2">
    <source>
        <dbReference type="ARBA" id="ARBA00022741"/>
    </source>
</evidence>
<comment type="caution">
    <text evidence="17">The sequence shown here is derived from an EMBL/GenBank/DDBJ whole genome shotgun (WGS) entry which is preliminary data.</text>
</comment>
<dbReference type="InterPro" id="IPR014152">
    <property type="entry name" value="AddA"/>
</dbReference>
<reference evidence="17 18" key="1">
    <citation type="submission" date="2020-08" db="EMBL/GenBank/DDBJ databases">
        <title>Genome public.</title>
        <authorList>
            <person name="Liu C."/>
            <person name="Sun Q."/>
        </authorList>
    </citation>
    <scope>NUCLEOTIDE SEQUENCE [LARGE SCALE GENOMIC DNA]</scope>
    <source>
        <strain evidence="17 18">NSJ-10</strain>
    </source>
</reference>
<keyword evidence="1" id="KW-0540">Nuclease</keyword>
<dbReference type="InterPro" id="IPR038726">
    <property type="entry name" value="PDDEXK_AddAB-type"/>
</dbReference>
<keyword evidence="9" id="KW-0234">DNA repair</keyword>
<feature type="domain" description="UvrD-like helicase C-terminal" evidence="16">
    <location>
        <begin position="507"/>
        <end position="809"/>
    </location>
</feature>
<keyword evidence="6 17" id="KW-0269">Exonuclease</keyword>
<evidence type="ECO:0000256" key="3">
    <source>
        <dbReference type="ARBA" id="ARBA00022763"/>
    </source>
</evidence>
<dbReference type="InterPro" id="IPR014017">
    <property type="entry name" value="DNA_helicase_UvrD-like_C"/>
</dbReference>